<reference evidence="1" key="1">
    <citation type="submission" date="2014-11" db="EMBL/GenBank/DDBJ databases">
        <authorList>
            <person name="Amaro Gonzalez C."/>
        </authorList>
    </citation>
    <scope>NUCLEOTIDE SEQUENCE</scope>
</reference>
<reference evidence="1" key="2">
    <citation type="journal article" date="2015" name="Fish Shellfish Immunol.">
        <title>Early steps in the European eel (Anguilla anguilla)-Vibrio vulnificus interaction in the gills: Role of the RtxA13 toxin.</title>
        <authorList>
            <person name="Callol A."/>
            <person name="Pajuelo D."/>
            <person name="Ebbesson L."/>
            <person name="Teles M."/>
            <person name="MacKenzie S."/>
            <person name="Amaro C."/>
        </authorList>
    </citation>
    <scope>NUCLEOTIDE SEQUENCE</scope>
</reference>
<organism evidence="1">
    <name type="scientific">Anguilla anguilla</name>
    <name type="common">European freshwater eel</name>
    <name type="synonym">Muraena anguilla</name>
    <dbReference type="NCBI Taxonomy" id="7936"/>
    <lineage>
        <taxon>Eukaryota</taxon>
        <taxon>Metazoa</taxon>
        <taxon>Chordata</taxon>
        <taxon>Craniata</taxon>
        <taxon>Vertebrata</taxon>
        <taxon>Euteleostomi</taxon>
        <taxon>Actinopterygii</taxon>
        <taxon>Neopterygii</taxon>
        <taxon>Teleostei</taxon>
        <taxon>Anguilliformes</taxon>
        <taxon>Anguillidae</taxon>
        <taxon>Anguilla</taxon>
    </lineage>
</organism>
<accession>A0A0E9UPC2</accession>
<dbReference type="EMBL" id="GBXM01040930">
    <property type="protein sequence ID" value="JAH67647.1"/>
    <property type="molecule type" value="Transcribed_RNA"/>
</dbReference>
<sequence>MQHEGNGLHLDGRRGLEPSCSDVLDDPWVQLVLLLELLEC</sequence>
<name>A0A0E9UPC2_ANGAN</name>
<evidence type="ECO:0000313" key="1">
    <source>
        <dbReference type="EMBL" id="JAH67647.1"/>
    </source>
</evidence>
<proteinExistence type="predicted"/>
<protein>
    <submittedName>
        <fullName evidence="1">Uncharacterized protein</fullName>
    </submittedName>
</protein>
<dbReference type="AlphaFoldDB" id="A0A0E9UPC2"/>